<dbReference type="InterPro" id="IPR013078">
    <property type="entry name" value="His_Pase_superF_clade-1"/>
</dbReference>
<gene>
    <name evidence="1" type="ORF">HZ995_09565</name>
</gene>
<dbReference type="CDD" id="cd07067">
    <property type="entry name" value="HP_PGM_like"/>
    <property type="match status" value="1"/>
</dbReference>
<dbReference type="Proteomes" id="UP000665026">
    <property type="component" value="Chromosome"/>
</dbReference>
<dbReference type="KEGG" id="cact:HZ995_09565"/>
<organism evidence="1 2">
    <name type="scientific">Cognatishimia activa</name>
    <dbReference type="NCBI Taxonomy" id="1715691"/>
    <lineage>
        <taxon>Bacteria</taxon>
        <taxon>Pseudomonadati</taxon>
        <taxon>Pseudomonadota</taxon>
        <taxon>Alphaproteobacteria</taxon>
        <taxon>Rhodobacterales</taxon>
        <taxon>Paracoccaceae</taxon>
        <taxon>Cognatishimia</taxon>
    </lineage>
</organism>
<dbReference type="AlphaFoldDB" id="A0A975EMG2"/>
<sequence length="162" mass="18558">MTKRLILIRHAKSSWEHAGPDHARPLNKRGYVSAQAVGDWLRDRQYWPQEVLCSTAKRTVETCAHIGFDMETRYLDSLYHAAPEEMFNQLQHAKADTVAMIAHNPGIAALAGELVDRFPNHPRYFDYPTCATAVLDFPISDWRDLRINTGQLVDFIIPRELV</sequence>
<evidence type="ECO:0000313" key="2">
    <source>
        <dbReference type="Proteomes" id="UP000665026"/>
    </source>
</evidence>
<dbReference type="PANTHER" id="PTHR47623:SF1">
    <property type="entry name" value="OS09G0287300 PROTEIN"/>
    <property type="match status" value="1"/>
</dbReference>
<proteinExistence type="predicted"/>
<dbReference type="Gene3D" id="3.40.50.1240">
    <property type="entry name" value="Phosphoglycerate mutase-like"/>
    <property type="match status" value="1"/>
</dbReference>
<dbReference type="SMART" id="SM00855">
    <property type="entry name" value="PGAM"/>
    <property type="match status" value="1"/>
</dbReference>
<dbReference type="InterPro" id="IPR029033">
    <property type="entry name" value="His_PPase_superfam"/>
</dbReference>
<dbReference type="EMBL" id="CP060010">
    <property type="protein sequence ID" value="QTN34755.1"/>
    <property type="molecule type" value="Genomic_DNA"/>
</dbReference>
<dbReference type="PANTHER" id="PTHR47623">
    <property type="entry name" value="OS09G0287300 PROTEIN"/>
    <property type="match status" value="1"/>
</dbReference>
<dbReference type="RefSeq" id="WP_209355442.1">
    <property type="nucleotide sequence ID" value="NZ_CP060010.1"/>
</dbReference>
<dbReference type="Pfam" id="PF00300">
    <property type="entry name" value="His_Phos_1"/>
    <property type="match status" value="1"/>
</dbReference>
<dbReference type="SUPFAM" id="SSF53254">
    <property type="entry name" value="Phosphoglycerate mutase-like"/>
    <property type="match status" value="1"/>
</dbReference>
<name>A0A975EMG2_9RHOB</name>
<reference evidence="1" key="1">
    <citation type="submission" date="2020-07" db="EMBL/GenBank/DDBJ databases">
        <title>Genome sequences of bacteria associated with the marine, planktonic diatom Thalassiosira profunda strain ECT2AJA-044.</title>
        <authorList>
            <person name="Gargas C.B."/>
            <person name="Roberts W.R."/>
            <person name="Alverson A.J."/>
        </authorList>
    </citation>
    <scope>NUCLEOTIDE SEQUENCE</scope>
    <source>
        <strain evidence="1">ECT2AJA-044</strain>
    </source>
</reference>
<evidence type="ECO:0000313" key="1">
    <source>
        <dbReference type="EMBL" id="QTN34755.1"/>
    </source>
</evidence>
<protein>
    <submittedName>
        <fullName evidence="1">Histidine phosphatase family protein</fullName>
    </submittedName>
</protein>
<accession>A0A975EMG2</accession>